<dbReference type="OMA" id="ICWTFGL"/>
<feature type="repeat" description="RCC1" evidence="2">
    <location>
        <begin position="141"/>
        <end position="195"/>
    </location>
</feature>
<keyword evidence="1" id="KW-0677">Repeat</keyword>
<dbReference type="Gramene" id="ERN15099">
    <property type="protein sequence ID" value="ERN15099"/>
    <property type="gene ID" value="AMTR_s00056p00071610"/>
</dbReference>
<dbReference type="PRINTS" id="PR00633">
    <property type="entry name" value="RCCNDNSATION"/>
</dbReference>
<dbReference type="PANTHER" id="PTHR22870:SF155">
    <property type="entry name" value="E3 UBIQUITIN-PROTEIN LIGASE HERC1-RELATED"/>
    <property type="match status" value="1"/>
</dbReference>
<dbReference type="Proteomes" id="UP000017836">
    <property type="component" value="Unassembled WGS sequence"/>
</dbReference>
<dbReference type="PANTHER" id="PTHR22870">
    <property type="entry name" value="REGULATOR OF CHROMOSOME CONDENSATION"/>
    <property type="match status" value="1"/>
</dbReference>
<dbReference type="EMBL" id="KI392510">
    <property type="protein sequence ID" value="ERN15099.1"/>
    <property type="molecule type" value="Genomic_DNA"/>
</dbReference>
<dbReference type="Gene3D" id="2.130.10.30">
    <property type="entry name" value="Regulator of chromosome condensation 1/beta-lactamase-inhibitor protein II"/>
    <property type="match status" value="2"/>
</dbReference>
<evidence type="ECO:0000256" key="2">
    <source>
        <dbReference type="PROSITE-ProRule" id="PRU00235"/>
    </source>
</evidence>
<dbReference type="InterPro" id="IPR009091">
    <property type="entry name" value="RCC1/BLIP-II"/>
</dbReference>
<dbReference type="InterPro" id="IPR000408">
    <property type="entry name" value="Reg_chr_condens"/>
</dbReference>
<dbReference type="eggNOG" id="KOG1426">
    <property type="taxonomic scope" value="Eukaryota"/>
</dbReference>
<feature type="region of interest" description="Disordered" evidence="3">
    <location>
        <begin position="416"/>
        <end position="451"/>
    </location>
</feature>
<feature type="repeat" description="RCC1" evidence="2">
    <location>
        <begin position="202"/>
        <end position="256"/>
    </location>
</feature>
<dbReference type="PROSITE" id="PS50012">
    <property type="entry name" value="RCC1_3"/>
    <property type="match status" value="3"/>
</dbReference>
<name>U5CY69_AMBTC</name>
<sequence length="580" mass="63475">MDSIPSQKVAQISVGEAHTLVLSGFERARRNFAEGTLEMAPKFVAVASGAYHSLALQEIILSTLTHLDLPGRMMDRFGHGGTTILGHDSGNTLTPHVLNGFSGLKSIDDSVDEPNTNMKEQLKVSSIKAGGMMSLAIDSLGNLWIWGNCPFQLDKSNTKFSLVSIVPPKPVLDFHGRFVHKVACGNEHVVALVGSSETSKDLLCYSWGNNNHGQLGLGDTERRSHPELVKTFGHDSPWMVCEVACGAFHTAILTQSKAGIEGRLSHCWTFGLGDNGQLGHGTTKSTSIPETLTGLPQDALLKSLDCGLFHTCVVSETGDVFIWGMERGLGLCPNACFTGNDAGDALTPVRMICEEDYGPRFRDPIQLACGAAHTVLVANGGSEIWTWGRGTSGILGTGNTGDSFLPCRVIWPEPGADLEEKEKEKEKKEIEPPEGDSKEKERNETVEKVSDELEGDKIKELEKKLAMALDEVQLLRSKLSVMESYINLLHFSIFGESIEKGDVLSTLQNVGIFDVEREWEKMLESASHRKLGQLEAFYRTMLAGVKDKLIKRRIQELLRDCFHSLSTGGHIPSRDDSVFR</sequence>
<organism evidence="4 5">
    <name type="scientific">Amborella trichopoda</name>
    <dbReference type="NCBI Taxonomy" id="13333"/>
    <lineage>
        <taxon>Eukaryota</taxon>
        <taxon>Viridiplantae</taxon>
        <taxon>Streptophyta</taxon>
        <taxon>Embryophyta</taxon>
        <taxon>Tracheophyta</taxon>
        <taxon>Spermatophyta</taxon>
        <taxon>Magnoliopsida</taxon>
        <taxon>Amborellales</taxon>
        <taxon>Amborellaceae</taxon>
        <taxon>Amborella</taxon>
    </lineage>
</organism>
<reference evidence="5" key="1">
    <citation type="journal article" date="2013" name="Science">
        <title>The Amborella genome and the evolution of flowering plants.</title>
        <authorList>
            <consortium name="Amborella Genome Project"/>
        </authorList>
    </citation>
    <scope>NUCLEOTIDE SEQUENCE [LARGE SCALE GENOMIC DNA]</scope>
</reference>
<dbReference type="HOGENOM" id="CLU_015511_0_0_1"/>
<evidence type="ECO:0000256" key="1">
    <source>
        <dbReference type="ARBA" id="ARBA00022737"/>
    </source>
</evidence>
<protein>
    <submittedName>
        <fullName evidence="4">Uncharacterized protein</fullName>
    </submittedName>
</protein>
<feature type="compositionally biased region" description="Basic and acidic residues" evidence="3">
    <location>
        <begin position="418"/>
        <end position="451"/>
    </location>
</feature>
<evidence type="ECO:0000313" key="5">
    <source>
        <dbReference type="Proteomes" id="UP000017836"/>
    </source>
</evidence>
<evidence type="ECO:0000256" key="3">
    <source>
        <dbReference type="SAM" id="MobiDB-lite"/>
    </source>
</evidence>
<dbReference type="SUPFAM" id="SSF50985">
    <property type="entry name" value="RCC1/BLIP-II"/>
    <property type="match status" value="1"/>
</dbReference>
<dbReference type="InterPro" id="IPR051210">
    <property type="entry name" value="Ub_ligase/GEF_domain"/>
</dbReference>
<accession>U5CY69</accession>
<dbReference type="Pfam" id="PF00415">
    <property type="entry name" value="RCC1"/>
    <property type="match status" value="3"/>
</dbReference>
<evidence type="ECO:0000313" key="4">
    <source>
        <dbReference type="EMBL" id="ERN15099.1"/>
    </source>
</evidence>
<feature type="repeat" description="RCC1" evidence="2">
    <location>
        <begin position="265"/>
        <end position="317"/>
    </location>
</feature>
<gene>
    <name evidence="4" type="ORF">AMTR_s00056p00071610</name>
</gene>
<keyword evidence="5" id="KW-1185">Reference proteome</keyword>
<dbReference type="AlphaFoldDB" id="U5CY69"/>
<proteinExistence type="predicted"/>
<dbReference type="STRING" id="13333.U5CY69"/>